<dbReference type="RefSeq" id="WP_245873990.1">
    <property type="nucleotide sequence ID" value="NZ_MPOH02000043.1"/>
</dbReference>
<accession>A0A1V6MHP7</accession>
<keyword evidence="4 9" id="KW-0812">Transmembrane</keyword>
<feature type="transmembrane region" description="Helical" evidence="9">
    <location>
        <begin position="261"/>
        <end position="286"/>
    </location>
</feature>
<dbReference type="PROSITE" id="PS50850">
    <property type="entry name" value="MFS"/>
    <property type="match status" value="1"/>
</dbReference>
<dbReference type="GO" id="GO:0005886">
    <property type="term" value="C:plasma membrane"/>
    <property type="evidence" value="ECO:0007669"/>
    <property type="project" value="UniProtKB-SubCell"/>
</dbReference>
<keyword evidence="5 9" id="KW-1133">Transmembrane helix</keyword>
<feature type="transmembrane region" description="Helical" evidence="9">
    <location>
        <begin position="335"/>
        <end position="353"/>
    </location>
</feature>
<dbReference type="InterPro" id="IPR011701">
    <property type="entry name" value="MFS"/>
</dbReference>
<feature type="transmembrane region" description="Helical" evidence="9">
    <location>
        <begin position="359"/>
        <end position="385"/>
    </location>
</feature>
<feature type="transmembrane region" description="Helical" evidence="9">
    <location>
        <begin position="14"/>
        <end position="38"/>
    </location>
</feature>
<evidence type="ECO:0000256" key="4">
    <source>
        <dbReference type="ARBA" id="ARBA00022692"/>
    </source>
</evidence>
<dbReference type="GO" id="GO:0046677">
    <property type="term" value="P:response to antibiotic"/>
    <property type="evidence" value="ECO:0007669"/>
    <property type="project" value="UniProtKB-KW"/>
</dbReference>
<dbReference type="EMBL" id="MPOH02000043">
    <property type="protein sequence ID" value="OQD51876.1"/>
    <property type="molecule type" value="Genomic_DNA"/>
</dbReference>
<dbReference type="PANTHER" id="PTHR42718:SF47">
    <property type="entry name" value="METHYL VIOLOGEN RESISTANCE PROTEIN SMVA"/>
    <property type="match status" value="1"/>
</dbReference>
<name>A0A1V6MHP7_9ACTN</name>
<dbReference type="InterPro" id="IPR020846">
    <property type="entry name" value="MFS_dom"/>
</dbReference>
<evidence type="ECO:0000256" key="3">
    <source>
        <dbReference type="ARBA" id="ARBA00022475"/>
    </source>
</evidence>
<dbReference type="Gene3D" id="1.20.1250.20">
    <property type="entry name" value="MFS general substrate transporter like domains"/>
    <property type="match status" value="1"/>
</dbReference>
<dbReference type="CDD" id="cd17321">
    <property type="entry name" value="MFS_MMR_MDR_like"/>
    <property type="match status" value="1"/>
</dbReference>
<dbReference type="GO" id="GO:0022857">
    <property type="term" value="F:transmembrane transporter activity"/>
    <property type="evidence" value="ECO:0007669"/>
    <property type="project" value="InterPro"/>
</dbReference>
<comment type="subcellular location">
    <subcellularLocation>
        <location evidence="1">Cell membrane</location>
        <topology evidence="1">Multi-pass membrane protein</topology>
    </subcellularLocation>
</comment>
<dbReference type="InterPro" id="IPR036259">
    <property type="entry name" value="MFS_trans_sf"/>
</dbReference>
<feature type="transmembrane region" description="Helical" evidence="9">
    <location>
        <begin position="140"/>
        <end position="163"/>
    </location>
</feature>
<dbReference type="Gene3D" id="1.20.1720.10">
    <property type="entry name" value="Multidrug resistance protein D"/>
    <property type="match status" value="1"/>
</dbReference>
<feature type="transmembrane region" description="Helical" evidence="9">
    <location>
        <begin position="479"/>
        <end position="499"/>
    </location>
</feature>
<feature type="transmembrane region" description="Helical" evidence="9">
    <location>
        <begin position="406"/>
        <end position="424"/>
    </location>
</feature>
<evidence type="ECO:0000256" key="7">
    <source>
        <dbReference type="ARBA" id="ARBA00023251"/>
    </source>
</evidence>
<feature type="transmembrane region" description="Helical" evidence="9">
    <location>
        <begin position="106"/>
        <end position="128"/>
    </location>
</feature>
<feature type="domain" description="Major facilitator superfamily (MFS) profile" evidence="10">
    <location>
        <begin position="16"/>
        <end position="504"/>
    </location>
</feature>
<protein>
    <submittedName>
        <fullName evidence="11">MFS transporter</fullName>
    </submittedName>
</protein>
<feature type="transmembrane region" description="Helical" evidence="9">
    <location>
        <begin position="202"/>
        <end position="219"/>
    </location>
</feature>
<evidence type="ECO:0000259" key="10">
    <source>
        <dbReference type="PROSITE" id="PS50850"/>
    </source>
</evidence>
<feature type="transmembrane region" description="Helical" evidence="9">
    <location>
        <begin position="169"/>
        <end position="190"/>
    </location>
</feature>
<evidence type="ECO:0000256" key="9">
    <source>
        <dbReference type="SAM" id="Phobius"/>
    </source>
</evidence>
<evidence type="ECO:0000256" key="5">
    <source>
        <dbReference type="ARBA" id="ARBA00022989"/>
    </source>
</evidence>
<gene>
    <name evidence="11" type="ORF">BM536_037435</name>
</gene>
<evidence type="ECO:0000313" key="12">
    <source>
        <dbReference type="Proteomes" id="UP000184286"/>
    </source>
</evidence>
<keyword evidence="2" id="KW-0813">Transport</keyword>
<evidence type="ECO:0000256" key="2">
    <source>
        <dbReference type="ARBA" id="ARBA00022448"/>
    </source>
</evidence>
<dbReference type="STRING" id="114686.BM536_037435"/>
<dbReference type="AlphaFoldDB" id="A0A1V6MHP7"/>
<feature type="transmembrane region" description="Helical" evidence="9">
    <location>
        <begin position="306"/>
        <end position="323"/>
    </location>
</feature>
<evidence type="ECO:0000256" key="1">
    <source>
        <dbReference type="ARBA" id="ARBA00004651"/>
    </source>
</evidence>
<dbReference type="SUPFAM" id="SSF103473">
    <property type="entry name" value="MFS general substrate transporter"/>
    <property type="match status" value="1"/>
</dbReference>
<keyword evidence="6 9" id="KW-0472">Membrane</keyword>
<feature type="transmembrane region" description="Helical" evidence="9">
    <location>
        <begin position="58"/>
        <end position="75"/>
    </location>
</feature>
<feature type="transmembrane region" description="Helical" evidence="9">
    <location>
        <begin position="231"/>
        <end position="249"/>
    </location>
</feature>
<dbReference type="PANTHER" id="PTHR42718">
    <property type="entry name" value="MAJOR FACILITATOR SUPERFAMILY MULTIDRUG TRANSPORTER MFSC"/>
    <property type="match status" value="1"/>
</dbReference>
<reference evidence="12" key="1">
    <citation type="submission" date="2016-11" db="EMBL/GenBank/DDBJ databases">
        <authorList>
            <person name="Schniete J.K."/>
            <person name="Salih T."/>
            <person name="Algora Gallardo L."/>
            <person name="Martinez Fernandez S."/>
            <person name="Herron P.R."/>
        </authorList>
    </citation>
    <scope>NUCLEOTIDE SEQUENCE [LARGE SCALE GENOMIC DNA]</scope>
    <source>
        <strain evidence="12">DSM 41896</strain>
    </source>
</reference>
<proteinExistence type="predicted"/>
<keyword evidence="3" id="KW-1003">Cell membrane</keyword>
<reference evidence="11 12" key="2">
    <citation type="submission" date="2017-02" db="EMBL/GenBank/DDBJ databases">
        <title>Draft genome sequence of Streptomyces phaeoluteigriseus type strain DSM41896.</title>
        <authorList>
            <person name="Salih T.S."/>
            <person name="Algora Gallardo L."/>
            <person name="Melo Santos T."/>
            <person name="Filgueira Martinez S."/>
            <person name="Herron P.R."/>
        </authorList>
    </citation>
    <scope>NUCLEOTIDE SEQUENCE [LARGE SCALE GENOMIC DNA]</scope>
    <source>
        <strain evidence="11 12">DSM 41896</strain>
    </source>
</reference>
<comment type="caution">
    <text evidence="11">The sequence shown here is derived from an EMBL/GenBank/DDBJ whole genome shotgun (WGS) entry which is preliminary data.</text>
</comment>
<evidence type="ECO:0000313" key="11">
    <source>
        <dbReference type="EMBL" id="OQD51876.1"/>
    </source>
</evidence>
<dbReference type="Proteomes" id="UP000184286">
    <property type="component" value="Unassembled WGS sequence"/>
</dbReference>
<feature type="region of interest" description="Disordered" evidence="8">
    <location>
        <begin position="506"/>
        <end position="529"/>
    </location>
</feature>
<sequence length="529" mass="53789">MNAVTPVKAGRREWIGLAVLCLPALLTTMDLTLLFMAVPKLTADLNPSSSQLLWASDIYGFLIAGFLITMGTVGERIGRRRLLMIGAVFFGVASVLTAYADSPEMLIAARALLGVAAATLAPSTLSLLRTMFKDEKEGTTAVTIWTTSFMVGGVVGPIAGGLLLDHFWWGAPFLLAVPVMILLLVAGPMLLPEYKDPAGGRLDLVSVGMSLAAILPAVYGVKELAREGFETLPAVSLVIGLAFGVAFVLRQRGLSVPLLDISLFARAAFSVSVGTLLLTTGLMMGIQYLLATYMQVVLGMSPAEAGLWQLPVIIPGMVAAVVGTGISQKIGTPPVLIAGLLVGSVGFGVLTQVDGGSGTALVVVSSAIMFIGLAPVMALGIGTIVQTAPVERAGAASALASTTNEMGGAVGIALVGSLATAVYGSTLDDNLPDGVTGQAQEAARNSVSEAATVAGELPGRVGGELSAAAHDAFAHGMEIASFVSIGVLLAMAALVAVLLRKALPAPAAPPEPQVAGAADESVPTPAQSA</sequence>
<evidence type="ECO:0000256" key="6">
    <source>
        <dbReference type="ARBA" id="ARBA00023136"/>
    </source>
</evidence>
<evidence type="ECO:0000256" key="8">
    <source>
        <dbReference type="SAM" id="MobiDB-lite"/>
    </source>
</evidence>
<feature type="transmembrane region" description="Helical" evidence="9">
    <location>
        <begin position="82"/>
        <end position="100"/>
    </location>
</feature>
<keyword evidence="7" id="KW-0046">Antibiotic resistance</keyword>
<dbReference type="Pfam" id="PF07690">
    <property type="entry name" value="MFS_1"/>
    <property type="match status" value="1"/>
</dbReference>
<organism evidence="11 12">
    <name type="scientific">Streptomyces phaeoluteigriseus</name>
    <dbReference type="NCBI Taxonomy" id="114686"/>
    <lineage>
        <taxon>Bacteria</taxon>
        <taxon>Bacillati</taxon>
        <taxon>Actinomycetota</taxon>
        <taxon>Actinomycetes</taxon>
        <taxon>Kitasatosporales</taxon>
        <taxon>Streptomycetaceae</taxon>
        <taxon>Streptomyces</taxon>
        <taxon>Streptomyces aurantiacus group</taxon>
    </lineage>
</organism>